<protein>
    <submittedName>
        <fullName evidence="1">Uncharacterized protein</fullName>
    </submittedName>
</protein>
<accession>A0A2P2MK41</accession>
<dbReference type="EMBL" id="GGEC01050068">
    <property type="protein sequence ID" value="MBX30552.1"/>
    <property type="molecule type" value="Transcribed_RNA"/>
</dbReference>
<name>A0A2P2MK41_RHIMU</name>
<organism evidence="1">
    <name type="scientific">Rhizophora mucronata</name>
    <name type="common">Asiatic mangrove</name>
    <dbReference type="NCBI Taxonomy" id="61149"/>
    <lineage>
        <taxon>Eukaryota</taxon>
        <taxon>Viridiplantae</taxon>
        <taxon>Streptophyta</taxon>
        <taxon>Embryophyta</taxon>
        <taxon>Tracheophyta</taxon>
        <taxon>Spermatophyta</taxon>
        <taxon>Magnoliopsida</taxon>
        <taxon>eudicotyledons</taxon>
        <taxon>Gunneridae</taxon>
        <taxon>Pentapetalae</taxon>
        <taxon>rosids</taxon>
        <taxon>fabids</taxon>
        <taxon>Malpighiales</taxon>
        <taxon>Rhizophoraceae</taxon>
        <taxon>Rhizophora</taxon>
    </lineage>
</organism>
<evidence type="ECO:0000313" key="1">
    <source>
        <dbReference type="EMBL" id="MBX30552.1"/>
    </source>
</evidence>
<reference evidence="1" key="1">
    <citation type="submission" date="2018-02" db="EMBL/GenBank/DDBJ databases">
        <title>Rhizophora mucronata_Transcriptome.</title>
        <authorList>
            <person name="Meera S.P."/>
            <person name="Sreeshan A."/>
            <person name="Augustine A."/>
        </authorList>
    </citation>
    <scope>NUCLEOTIDE SEQUENCE</scope>
    <source>
        <tissue evidence="1">Leaf</tissue>
    </source>
</reference>
<sequence length="43" mass="4833">MIISTEASQESPKFVIIRISGKSNKRLKATQKIDLDNEGDRTN</sequence>
<proteinExistence type="predicted"/>
<dbReference type="AlphaFoldDB" id="A0A2P2MK41"/>